<feature type="domain" description="Replication-associated protein ORF2/G2P" evidence="1">
    <location>
        <begin position="93"/>
        <end position="192"/>
    </location>
</feature>
<evidence type="ECO:0000313" key="3">
    <source>
        <dbReference type="Proteomes" id="UP001153203"/>
    </source>
</evidence>
<dbReference type="RefSeq" id="WP_279363076.1">
    <property type="nucleotide sequence ID" value="NZ_JAMWGA010000002.1"/>
</dbReference>
<sequence>MSKEKQIPQIFPQEIVKAYYYGETLEMTTSNGLHTQTIQILPNHQYKILKTGKIMNMNLRSENRADNLKTVQVTMRRLRRLITNNFFGGKSELWLTLTYATLMRDSKQAYVDFKKFMRKLRQRYKNLEYIVVIEPQASGSFHFHLLLKRTDSKQLQIPNSELSRIWGQGFTKTKRLKSSDKVANYVIAYVSNLDRSDGEDKKKYIKGARLHLYPKGIRIYRYSRGIKKPSSMRGFKKDIMDKFEISGTISDFSRKTMHLTDEGKEVVYITEFFNNIGKEKDEQDG</sequence>
<dbReference type="AlphaFoldDB" id="A0A9X4P808"/>
<name>A0A9X4P808_9LACT</name>
<evidence type="ECO:0000259" key="1">
    <source>
        <dbReference type="Pfam" id="PF23343"/>
    </source>
</evidence>
<accession>A0A9X4P808</accession>
<gene>
    <name evidence="2" type="ORF">NF708_04130</name>
</gene>
<organism evidence="2 3">
    <name type="scientific">Lactococcus formosensis</name>
    <dbReference type="NCBI Taxonomy" id="1281486"/>
    <lineage>
        <taxon>Bacteria</taxon>
        <taxon>Bacillati</taxon>
        <taxon>Bacillota</taxon>
        <taxon>Bacilli</taxon>
        <taxon>Lactobacillales</taxon>
        <taxon>Streptococcaceae</taxon>
        <taxon>Lactococcus</taxon>
    </lineage>
</organism>
<protein>
    <submittedName>
        <fullName evidence="2">Replicative protein</fullName>
    </submittedName>
</protein>
<dbReference type="Pfam" id="PF23343">
    <property type="entry name" value="REP_ORF2-G2P"/>
    <property type="match status" value="1"/>
</dbReference>
<reference evidence="2" key="1">
    <citation type="submission" date="2022-06" db="EMBL/GenBank/DDBJ databases">
        <title>Lactococcus from bovine mastitis in China.</title>
        <authorList>
            <person name="Lin Y."/>
            <person name="Han B."/>
        </authorList>
    </citation>
    <scope>NUCLEOTIDE SEQUENCE</scope>
    <source>
        <strain evidence="2">Hebei-B-39</strain>
    </source>
</reference>
<proteinExistence type="predicted"/>
<comment type="caution">
    <text evidence="2">The sequence shown here is derived from an EMBL/GenBank/DDBJ whole genome shotgun (WGS) entry which is preliminary data.</text>
</comment>
<dbReference type="InterPro" id="IPR056906">
    <property type="entry name" value="ORF2/G2P_dom"/>
</dbReference>
<dbReference type="Proteomes" id="UP001153203">
    <property type="component" value="Unassembled WGS sequence"/>
</dbReference>
<dbReference type="EMBL" id="JAMWGI010000002">
    <property type="protein sequence ID" value="MDG6193192.1"/>
    <property type="molecule type" value="Genomic_DNA"/>
</dbReference>
<evidence type="ECO:0000313" key="2">
    <source>
        <dbReference type="EMBL" id="MDG6193192.1"/>
    </source>
</evidence>